<dbReference type="CDD" id="cd06267">
    <property type="entry name" value="PBP1_LacI_sugar_binding-like"/>
    <property type="match status" value="1"/>
</dbReference>
<feature type="domain" description="HTH lacI-type" evidence="5">
    <location>
        <begin position="3"/>
        <end position="58"/>
    </location>
</feature>
<sequence length="337" mass="37904">MSITIKEIAKLAQVSTATVSMILNKKDQCIGDATREKVLAIAAEHHYIPNNAARSLVTRKTNTIGLIMPDITNPFFPEIARGAEDKASESRYSIIFCNTDDSERQEEKYIDILTEKMVDGIIFAHAAESEEGCSGLNKCKLPVILIDRDYNNENVKGRVVVDNEKGSYSGVSHLIKQGYRKILYIAGAIKTQTAKDRLAGYRRALSENLIDYKDYYVKSGSYRREWGYEAMGQFLNENIPFDSVFCGNDLIAFGAIKKLKEAGYRIPEDIGVVGFDDIYVSSMMEPALTTVKQPNYEMGYRAVELLIDVLEKKNLESNHKIVLDTELVVRNSTRLLK</sequence>
<evidence type="ECO:0000256" key="1">
    <source>
        <dbReference type="ARBA" id="ARBA00022491"/>
    </source>
</evidence>
<evidence type="ECO:0000256" key="3">
    <source>
        <dbReference type="ARBA" id="ARBA00023125"/>
    </source>
</evidence>
<dbReference type="InterPro" id="IPR000843">
    <property type="entry name" value="HTH_LacI"/>
</dbReference>
<keyword evidence="3 6" id="KW-0238">DNA-binding</keyword>
<dbReference type="PROSITE" id="PS50932">
    <property type="entry name" value="HTH_LACI_2"/>
    <property type="match status" value="1"/>
</dbReference>
<keyword evidence="7" id="KW-1185">Reference proteome</keyword>
<keyword evidence="1" id="KW-0678">Repressor</keyword>
<dbReference type="Proteomes" id="UP000675664">
    <property type="component" value="Unassembled WGS sequence"/>
</dbReference>
<dbReference type="PROSITE" id="PS00356">
    <property type="entry name" value="HTH_LACI_1"/>
    <property type="match status" value="1"/>
</dbReference>
<dbReference type="Pfam" id="PF00532">
    <property type="entry name" value="Peripla_BP_1"/>
    <property type="match status" value="1"/>
</dbReference>
<protein>
    <submittedName>
        <fullName evidence="6">LacI family DNA-binding transcriptional regulator</fullName>
    </submittedName>
</protein>
<dbReference type="CDD" id="cd01392">
    <property type="entry name" value="HTH_LacI"/>
    <property type="match status" value="1"/>
</dbReference>
<dbReference type="EMBL" id="JAGSND010000001">
    <property type="protein sequence ID" value="MBR0596555.1"/>
    <property type="molecule type" value="Genomic_DNA"/>
</dbReference>
<dbReference type="PANTHER" id="PTHR30146:SF148">
    <property type="entry name" value="HTH-TYPE TRANSCRIPTIONAL REPRESSOR PURR-RELATED"/>
    <property type="match status" value="1"/>
</dbReference>
<dbReference type="GO" id="GO:0003700">
    <property type="term" value="F:DNA-binding transcription factor activity"/>
    <property type="evidence" value="ECO:0007669"/>
    <property type="project" value="TreeGrafter"/>
</dbReference>
<proteinExistence type="predicted"/>
<comment type="caution">
    <text evidence="6">The sequence shown here is derived from an EMBL/GenBank/DDBJ whole genome shotgun (WGS) entry which is preliminary data.</text>
</comment>
<dbReference type="SUPFAM" id="SSF53822">
    <property type="entry name" value="Periplasmic binding protein-like I"/>
    <property type="match status" value="1"/>
</dbReference>
<reference evidence="6" key="1">
    <citation type="submission" date="2021-04" db="EMBL/GenBank/DDBJ databases">
        <title>Sinoanaerobacter chloroacetimidivorans sp. nov., an obligate anaerobic bacterium isolated from anaerobic sludge.</title>
        <authorList>
            <person name="Bao Y."/>
        </authorList>
    </citation>
    <scope>NUCLEOTIDE SEQUENCE</scope>
    <source>
        <strain evidence="6">BAD-6</strain>
    </source>
</reference>
<keyword evidence="4" id="KW-0804">Transcription</keyword>
<dbReference type="RefSeq" id="WP_227016680.1">
    <property type="nucleotide sequence ID" value="NZ_JAGSND010000001.1"/>
</dbReference>
<keyword evidence="2" id="KW-0805">Transcription regulation</keyword>
<dbReference type="InterPro" id="IPR028082">
    <property type="entry name" value="Peripla_BP_I"/>
</dbReference>
<dbReference type="GO" id="GO:0000976">
    <property type="term" value="F:transcription cis-regulatory region binding"/>
    <property type="evidence" value="ECO:0007669"/>
    <property type="project" value="TreeGrafter"/>
</dbReference>
<dbReference type="InterPro" id="IPR010982">
    <property type="entry name" value="Lambda_DNA-bd_dom_sf"/>
</dbReference>
<evidence type="ECO:0000256" key="4">
    <source>
        <dbReference type="ARBA" id="ARBA00023163"/>
    </source>
</evidence>
<evidence type="ECO:0000259" key="5">
    <source>
        <dbReference type="PROSITE" id="PS50932"/>
    </source>
</evidence>
<name>A0A8J7W050_9FIRM</name>
<evidence type="ECO:0000313" key="6">
    <source>
        <dbReference type="EMBL" id="MBR0596555.1"/>
    </source>
</evidence>
<dbReference type="Gene3D" id="1.10.260.40">
    <property type="entry name" value="lambda repressor-like DNA-binding domains"/>
    <property type="match status" value="1"/>
</dbReference>
<reference evidence="6" key="2">
    <citation type="submission" date="2021-04" db="EMBL/GenBank/DDBJ databases">
        <authorList>
            <person name="Liu J."/>
        </authorList>
    </citation>
    <scope>NUCLEOTIDE SEQUENCE</scope>
    <source>
        <strain evidence="6">BAD-6</strain>
    </source>
</reference>
<dbReference type="Gene3D" id="3.40.50.2300">
    <property type="match status" value="2"/>
</dbReference>
<dbReference type="InterPro" id="IPR001761">
    <property type="entry name" value="Peripla_BP/Lac1_sug-bd_dom"/>
</dbReference>
<dbReference type="PANTHER" id="PTHR30146">
    <property type="entry name" value="LACI-RELATED TRANSCRIPTIONAL REPRESSOR"/>
    <property type="match status" value="1"/>
</dbReference>
<dbReference type="AlphaFoldDB" id="A0A8J7W050"/>
<dbReference type="SMART" id="SM00354">
    <property type="entry name" value="HTH_LACI"/>
    <property type="match status" value="1"/>
</dbReference>
<dbReference type="Pfam" id="PF00356">
    <property type="entry name" value="LacI"/>
    <property type="match status" value="1"/>
</dbReference>
<evidence type="ECO:0000313" key="7">
    <source>
        <dbReference type="Proteomes" id="UP000675664"/>
    </source>
</evidence>
<organism evidence="6 7">
    <name type="scientific">Sinanaerobacter chloroacetimidivorans</name>
    <dbReference type="NCBI Taxonomy" id="2818044"/>
    <lineage>
        <taxon>Bacteria</taxon>
        <taxon>Bacillati</taxon>
        <taxon>Bacillota</taxon>
        <taxon>Clostridia</taxon>
        <taxon>Peptostreptococcales</taxon>
        <taxon>Anaerovoracaceae</taxon>
        <taxon>Sinanaerobacter</taxon>
    </lineage>
</organism>
<dbReference type="SUPFAM" id="SSF47413">
    <property type="entry name" value="lambda repressor-like DNA-binding domains"/>
    <property type="match status" value="1"/>
</dbReference>
<evidence type="ECO:0000256" key="2">
    <source>
        <dbReference type="ARBA" id="ARBA00023015"/>
    </source>
</evidence>
<gene>
    <name evidence="6" type="ORF">KCX82_01580</name>
</gene>
<accession>A0A8J7W050</accession>